<dbReference type="InterPro" id="IPR003313">
    <property type="entry name" value="AraC-bd"/>
</dbReference>
<dbReference type="InterPro" id="IPR014710">
    <property type="entry name" value="RmlC-like_jellyroll"/>
</dbReference>
<gene>
    <name evidence="5" type="ORF">Q5741_16375</name>
</gene>
<keyword evidence="2" id="KW-0238">DNA-binding</keyword>
<dbReference type="PANTHER" id="PTHR43280">
    <property type="entry name" value="ARAC-FAMILY TRANSCRIPTIONAL REGULATOR"/>
    <property type="match status" value="1"/>
</dbReference>
<dbReference type="Pfam" id="PF02311">
    <property type="entry name" value="AraC_binding"/>
    <property type="match status" value="1"/>
</dbReference>
<dbReference type="Pfam" id="PF12833">
    <property type="entry name" value="HTH_18"/>
    <property type="match status" value="1"/>
</dbReference>
<dbReference type="Gene3D" id="1.10.10.60">
    <property type="entry name" value="Homeodomain-like"/>
    <property type="match status" value="2"/>
</dbReference>
<keyword evidence="3" id="KW-0804">Transcription</keyword>
<evidence type="ECO:0000259" key="4">
    <source>
        <dbReference type="PROSITE" id="PS01124"/>
    </source>
</evidence>
<comment type="caution">
    <text evidence="5">The sequence shown here is derived from an EMBL/GenBank/DDBJ whole genome shotgun (WGS) entry which is preliminary data.</text>
</comment>
<sequence length="285" mass="33528">MPDLMRFDPPVIYNYRSSQPLTASSQDGFHSHVQYEVYYFHEGSCRYIIGEQLHHLRPGDVLLMHGRTLHRAYPENGLPYVRSTLHFDPDLLRNYIQEHYCREILMPFEQLGNCRVSFLPEERAGLESMLSELAAWKAESQARVPLRFILQICDLLAMLADRCLQDDRAERKTVKEQYVQYILDYIEQHFMEDIVLDDIAEHLHLSKSYLVSIFKERTGTTVFKYLYHRRINQAKLILQFQPELTITEVSQLAGFKQLAHFSRMFKQATGSSPEAYRQLRSSSSW</sequence>
<dbReference type="SMART" id="SM00342">
    <property type="entry name" value="HTH_ARAC"/>
    <property type="match status" value="1"/>
</dbReference>
<proteinExistence type="predicted"/>
<evidence type="ECO:0000313" key="6">
    <source>
        <dbReference type="Proteomes" id="UP001240171"/>
    </source>
</evidence>
<dbReference type="Gene3D" id="2.60.120.10">
    <property type="entry name" value="Jelly Rolls"/>
    <property type="match status" value="1"/>
</dbReference>
<evidence type="ECO:0000313" key="5">
    <source>
        <dbReference type="EMBL" id="MDO7907989.1"/>
    </source>
</evidence>
<evidence type="ECO:0000256" key="2">
    <source>
        <dbReference type="ARBA" id="ARBA00023125"/>
    </source>
</evidence>
<dbReference type="PROSITE" id="PS00041">
    <property type="entry name" value="HTH_ARAC_FAMILY_1"/>
    <property type="match status" value="1"/>
</dbReference>
<evidence type="ECO:0000256" key="3">
    <source>
        <dbReference type="ARBA" id="ARBA00023163"/>
    </source>
</evidence>
<dbReference type="PROSITE" id="PS01124">
    <property type="entry name" value="HTH_ARAC_FAMILY_2"/>
    <property type="match status" value="1"/>
</dbReference>
<dbReference type="SUPFAM" id="SSF46689">
    <property type="entry name" value="Homeodomain-like"/>
    <property type="match status" value="2"/>
</dbReference>
<dbReference type="SUPFAM" id="SSF51215">
    <property type="entry name" value="Regulatory protein AraC"/>
    <property type="match status" value="1"/>
</dbReference>
<evidence type="ECO:0000256" key="1">
    <source>
        <dbReference type="ARBA" id="ARBA00023015"/>
    </source>
</evidence>
<dbReference type="InterPro" id="IPR037923">
    <property type="entry name" value="HTH-like"/>
</dbReference>
<keyword evidence="6" id="KW-1185">Reference proteome</keyword>
<dbReference type="PANTHER" id="PTHR43280:SF28">
    <property type="entry name" value="HTH-TYPE TRANSCRIPTIONAL ACTIVATOR RHAS"/>
    <property type="match status" value="1"/>
</dbReference>
<dbReference type="InterPro" id="IPR009057">
    <property type="entry name" value="Homeodomain-like_sf"/>
</dbReference>
<organism evidence="5 6">
    <name type="scientific">Paenibacillus lacisoli</name>
    <dbReference type="NCBI Taxonomy" id="3064525"/>
    <lineage>
        <taxon>Bacteria</taxon>
        <taxon>Bacillati</taxon>
        <taxon>Bacillota</taxon>
        <taxon>Bacilli</taxon>
        <taxon>Bacillales</taxon>
        <taxon>Paenibacillaceae</taxon>
        <taxon>Paenibacillus</taxon>
    </lineage>
</organism>
<dbReference type="Proteomes" id="UP001240171">
    <property type="component" value="Unassembled WGS sequence"/>
</dbReference>
<accession>A0ABT9CH69</accession>
<reference evidence="5 6" key="1">
    <citation type="submission" date="2023-07" db="EMBL/GenBank/DDBJ databases">
        <title>Paenibacillus sp. JX-17 nov. isolated from soil.</title>
        <authorList>
            <person name="Wan Y."/>
            <person name="Liu B."/>
        </authorList>
    </citation>
    <scope>NUCLEOTIDE SEQUENCE [LARGE SCALE GENOMIC DNA]</scope>
    <source>
        <strain evidence="5 6">JX-17</strain>
    </source>
</reference>
<name>A0ABT9CH69_9BACL</name>
<dbReference type="EMBL" id="JAUQTB010000011">
    <property type="protein sequence ID" value="MDO7907989.1"/>
    <property type="molecule type" value="Genomic_DNA"/>
</dbReference>
<dbReference type="RefSeq" id="WP_305025208.1">
    <property type="nucleotide sequence ID" value="NZ_JAUQTB010000011.1"/>
</dbReference>
<dbReference type="InterPro" id="IPR020449">
    <property type="entry name" value="Tscrpt_reg_AraC-type_HTH"/>
</dbReference>
<keyword evidence="1" id="KW-0805">Transcription regulation</keyword>
<dbReference type="PRINTS" id="PR00032">
    <property type="entry name" value="HTHARAC"/>
</dbReference>
<protein>
    <submittedName>
        <fullName evidence="5">AraC family transcriptional regulator</fullName>
    </submittedName>
</protein>
<dbReference type="InterPro" id="IPR018062">
    <property type="entry name" value="HTH_AraC-typ_CS"/>
</dbReference>
<feature type="domain" description="HTH araC/xylS-type" evidence="4">
    <location>
        <begin position="180"/>
        <end position="279"/>
    </location>
</feature>
<dbReference type="InterPro" id="IPR018060">
    <property type="entry name" value="HTH_AraC"/>
</dbReference>